<dbReference type="EMBL" id="CALTRL010005688">
    <property type="protein sequence ID" value="CAH7684825.1"/>
    <property type="molecule type" value="Genomic_DNA"/>
</dbReference>
<feature type="transmembrane region" description="Helical" evidence="1">
    <location>
        <begin position="31"/>
        <end position="49"/>
    </location>
</feature>
<keyword evidence="1" id="KW-1133">Transmembrane helix</keyword>
<proteinExistence type="predicted"/>
<dbReference type="AlphaFoldDB" id="A0AAV0BD76"/>
<gene>
    <name evidence="2" type="ORF">PPACK8108_LOCUS19252</name>
</gene>
<feature type="non-terminal residue" evidence="2">
    <location>
        <position position="1"/>
    </location>
</feature>
<reference evidence="2" key="1">
    <citation type="submission" date="2022-06" db="EMBL/GenBank/DDBJ databases">
        <authorList>
            <consortium name="SYNGENTA / RWTH Aachen University"/>
        </authorList>
    </citation>
    <scope>NUCLEOTIDE SEQUENCE</scope>
</reference>
<comment type="caution">
    <text evidence="2">The sequence shown here is derived from an EMBL/GenBank/DDBJ whole genome shotgun (WGS) entry which is preliminary data.</text>
</comment>
<accession>A0AAV0BD76</accession>
<evidence type="ECO:0000256" key="1">
    <source>
        <dbReference type="SAM" id="Phobius"/>
    </source>
</evidence>
<organism evidence="2 3">
    <name type="scientific">Phakopsora pachyrhizi</name>
    <name type="common">Asian soybean rust disease fungus</name>
    <dbReference type="NCBI Taxonomy" id="170000"/>
    <lineage>
        <taxon>Eukaryota</taxon>
        <taxon>Fungi</taxon>
        <taxon>Dikarya</taxon>
        <taxon>Basidiomycota</taxon>
        <taxon>Pucciniomycotina</taxon>
        <taxon>Pucciniomycetes</taxon>
        <taxon>Pucciniales</taxon>
        <taxon>Phakopsoraceae</taxon>
        <taxon>Phakopsora</taxon>
    </lineage>
</organism>
<sequence>YSGISLFVIFINVLLNFHYYFFPFHHHSTKTSLSCVISICFLLSLFLKLSDCKLL</sequence>
<feature type="non-terminal residue" evidence="2">
    <location>
        <position position="55"/>
    </location>
</feature>
<keyword evidence="1" id="KW-0472">Membrane</keyword>
<keyword evidence="3" id="KW-1185">Reference proteome</keyword>
<keyword evidence="1" id="KW-0812">Transmembrane</keyword>
<feature type="transmembrane region" description="Helical" evidence="1">
    <location>
        <begin position="6"/>
        <end position="24"/>
    </location>
</feature>
<evidence type="ECO:0000313" key="2">
    <source>
        <dbReference type="EMBL" id="CAH7684825.1"/>
    </source>
</evidence>
<dbReference type="Proteomes" id="UP001153365">
    <property type="component" value="Unassembled WGS sequence"/>
</dbReference>
<name>A0AAV0BD76_PHAPC</name>
<protein>
    <submittedName>
        <fullName evidence="2">Uncharacterized protein</fullName>
    </submittedName>
</protein>
<evidence type="ECO:0000313" key="3">
    <source>
        <dbReference type="Proteomes" id="UP001153365"/>
    </source>
</evidence>